<protein>
    <submittedName>
        <fullName evidence="2">Glycosyltransferase</fullName>
    </submittedName>
</protein>
<dbReference type="SUPFAM" id="SSF53448">
    <property type="entry name" value="Nucleotide-diphospho-sugar transferases"/>
    <property type="match status" value="1"/>
</dbReference>
<sequence>MDLSIIIVNYKTQQMTSDCIDSIMKSNTKGFDYEIIVVDNASEDGSIEAIEKQFPQVRTITNQENLGFSKANNMGIKIADGDYILLLNSDTIVEFNTLKGALQFIKDHHHIGALGCKILLPSGKLDAACKRSFPTPANGIYHSLNLDTAFPDNVRFGAYNLTFADENKTSSIDCIMGAFMMVPRKVIDKVGMLDEDYFMYGEDVDWCYRIKNAGYQIMYYPEVRIFHHKKASGIGKRNPKVIEAFYDSMGIFYNKHYQKRYSKFTRWCVITGTAVMKKMALYKNKRRK</sequence>
<dbReference type="PANTHER" id="PTHR43179">
    <property type="entry name" value="RHAMNOSYLTRANSFERASE WBBL"/>
    <property type="match status" value="1"/>
</dbReference>
<accession>A0A923KXR3</accession>
<dbReference type="EMBL" id="WJBD01000029">
    <property type="protein sequence ID" value="MBC3889895.1"/>
    <property type="molecule type" value="Genomic_DNA"/>
</dbReference>
<evidence type="ECO:0000313" key="2">
    <source>
        <dbReference type="EMBL" id="MBC3889895.1"/>
    </source>
</evidence>
<gene>
    <name evidence="2" type="ORF">GH810_16440</name>
</gene>
<keyword evidence="3" id="KW-1185">Reference proteome</keyword>
<dbReference type="OrthoDB" id="9771846at2"/>
<dbReference type="Gene3D" id="3.90.550.10">
    <property type="entry name" value="Spore Coat Polysaccharide Biosynthesis Protein SpsA, Chain A"/>
    <property type="match status" value="1"/>
</dbReference>
<evidence type="ECO:0000313" key="3">
    <source>
        <dbReference type="Proteomes" id="UP000616595"/>
    </source>
</evidence>
<comment type="caution">
    <text evidence="2">The sequence shown here is derived from an EMBL/GenBank/DDBJ whole genome shotgun (WGS) entry which is preliminary data.</text>
</comment>
<dbReference type="Proteomes" id="UP000616595">
    <property type="component" value="Unassembled WGS sequence"/>
</dbReference>
<organism evidence="2 3">
    <name type="scientific">Acetobacterium paludosum</name>
    <dbReference type="NCBI Taxonomy" id="52693"/>
    <lineage>
        <taxon>Bacteria</taxon>
        <taxon>Bacillati</taxon>
        <taxon>Bacillota</taxon>
        <taxon>Clostridia</taxon>
        <taxon>Eubacteriales</taxon>
        <taxon>Eubacteriaceae</taxon>
        <taxon>Acetobacterium</taxon>
    </lineage>
</organism>
<feature type="domain" description="Glycosyltransferase 2-like" evidence="1">
    <location>
        <begin position="4"/>
        <end position="116"/>
    </location>
</feature>
<proteinExistence type="predicted"/>
<dbReference type="AlphaFoldDB" id="A0A923KXR3"/>
<dbReference type="Pfam" id="PF00535">
    <property type="entry name" value="Glycos_transf_2"/>
    <property type="match status" value="1"/>
</dbReference>
<reference evidence="2" key="2">
    <citation type="submission" date="2020-10" db="EMBL/GenBank/DDBJ databases">
        <title>Comparative genomics of the Acetobacterium genus.</title>
        <authorList>
            <person name="Marshall C."/>
            <person name="May H."/>
            <person name="Norman S."/>
        </authorList>
    </citation>
    <scope>NUCLEOTIDE SEQUENCE</scope>
    <source>
        <strain evidence="2">DER-2019</strain>
    </source>
</reference>
<name>A0A923KXR3_9FIRM</name>
<dbReference type="InterPro" id="IPR029044">
    <property type="entry name" value="Nucleotide-diphossugar_trans"/>
</dbReference>
<evidence type="ECO:0000259" key="1">
    <source>
        <dbReference type="Pfam" id="PF00535"/>
    </source>
</evidence>
<dbReference type="RefSeq" id="WP_148566879.1">
    <property type="nucleotide sequence ID" value="NZ_RXYA01000006.1"/>
</dbReference>
<reference evidence="2" key="1">
    <citation type="submission" date="2019-10" db="EMBL/GenBank/DDBJ databases">
        <authorList>
            <person name="Ross D.E."/>
            <person name="Gulliver D."/>
        </authorList>
    </citation>
    <scope>NUCLEOTIDE SEQUENCE</scope>
    <source>
        <strain evidence="2">DER-2019</strain>
    </source>
</reference>
<dbReference type="InterPro" id="IPR001173">
    <property type="entry name" value="Glyco_trans_2-like"/>
</dbReference>
<dbReference type="PANTHER" id="PTHR43179:SF7">
    <property type="entry name" value="RHAMNOSYLTRANSFERASE WBBL"/>
    <property type="match status" value="1"/>
</dbReference>
<dbReference type="CDD" id="cd04186">
    <property type="entry name" value="GT_2_like_c"/>
    <property type="match status" value="1"/>
</dbReference>